<name>A0ABY0Y9X4_9PSED</name>
<evidence type="ECO:0000313" key="2">
    <source>
        <dbReference type="Proteomes" id="UP000199665"/>
    </source>
</evidence>
<dbReference type="EMBL" id="FNRV01000001">
    <property type="protein sequence ID" value="SED20587.1"/>
    <property type="molecule type" value="Genomic_DNA"/>
</dbReference>
<sequence>MSTNRSGHLSADVSTAGDPLPFRVTHGLYFHDRPGIHCIEADNGKGTAFYVYLPVGIQSGSFSLGLSERSPMVIHVTGNSEAELYRGALDLTVGGDALFAGSFSGIDADGLEVTNGRFRLEHDASA</sequence>
<protein>
    <recommendedName>
        <fullName evidence="3">T3SS negative regulator,GrlR</fullName>
    </recommendedName>
</protein>
<keyword evidence="2" id="KW-1185">Reference proteome</keyword>
<evidence type="ECO:0008006" key="3">
    <source>
        <dbReference type="Google" id="ProtNLM"/>
    </source>
</evidence>
<comment type="caution">
    <text evidence="1">The sequence shown here is derived from an EMBL/GenBank/DDBJ whole genome shotgun (WGS) entry which is preliminary data.</text>
</comment>
<accession>A0ABY0Y9X4</accession>
<dbReference type="RefSeq" id="WP_090467481.1">
    <property type="nucleotide sequence ID" value="NZ_FNRV01000001.1"/>
</dbReference>
<gene>
    <name evidence="1" type="ORF">SAMN05216205_4535</name>
</gene>
<dbReference type="Proteomes" id="UP000199665">
    <property type="component" value="Unassembled WGS sequence"/>
</dbReference>
<proteinExistence type="predicted"/>
<reference evidence="1 2" key="1">
    <citation type="submission" date="2016-10" db="EMBL/GenBank/DDBJ databases">
        <authorList>
            <person name="Varghese N."/>
            <person name="Submissions S."/>
        </authorList>
    </citation>
    <scope>NUCLEOTIDE SEQUENCE [LARGE SCALE GENOMIC DNA]</scope>
    <source>
        <strain evidence="1 2">DSM 18327</strain>
    </source>
</reference>
<organism evidence="1 2">
    <name type="scientific">Pseudomonas mohnii</name>
    <dbReference type="NCBI Taxonomy" id="395600"/>
    <lineage>
        <taxon>Bacteria</taxon>
        <taxon>Pseudomonadati</taxon>
        <taxon>Pseudomonadota</taxon>
        <taxon>Gammaproteobacteria</taxon>
        <taxon>Pseudomonadales</taxon>
        <taxon>Pseudomonadaceae</taxon>
        <taxon>Pseudomonas</taxon>
    </lineage>
</organism>
<evidence type="ECO:0000313" key="1">
    <source>
        <dbReference type="EMBL" id="SED20587.1"/>
    </source>
</evidence>